<dbReference type="InterPro" id="IPR002208">
    <property type="entry name" value="SecY/SEC61-alpha"/>
</dbReference>
<feature type="transmembrane region" description="Helical" evidence="10">
    <location>
        <begin position="123"/>
        <end position="143"/>
    </location>
</feature>
<evidence type="ECO:0000256" key="10">
    <source>
        <dbReference type="HAMAP-Rule" id="MF_01465"/>
    </source>
</evidence>
<feature type="transmembrane region" description="Helical" evidence="10">
    <location>
        <begin position="79"/>
        <end position="102"/>
    </location>
</feature>
<evidence type="ECO:0000256" key="8">
    <source>
        <dbReference type="ARBA" id="ARBA00023136"/>
    </source>
</evidence>
<dbReference type="Pfam" id="PF00344">
    <property type="entry name" value="SecY"/>
    <property type="match status" value="1"/>
</dbReference>
<comment type="subunit">
    <text evidence="10">Component of the Sec protein translocase complex. Heterotrimer consisting of SecY, SecE and SecG subunits. The heterotrimers can form oligomers, although 1 heterotrimer is thought to be able to translocate proteins. Interacts with the ribosome. Interacts with SecDF, and other proteins may be involved. Interacts with SecA.</text>
</comment>
<evidence type="ECO:0000313" key="14">
    <source>
        <dbReference type="EMBL" id="HAE25550.1"/>
    </source>
</evidence>
<dbReference type="FunFam" id="1.10.3370.10:FF:000001">
    <property type="entry name" value="Preprotein translocase subunit SecY"/>
    <property type="match status" value="1"/>
</dbReference>
<dbReference type="Gene3D" id="1.10.3370.10">
    <property type="entry name" value="SecY subunit domain"/>
    <property type="match status" value="1"/>
</dbReference>
<evidence type="ECO:0000256" key="9">
    <source>
        <dbReference type="ARBA" id="ARBA00039733"/>
    </source>
</evidence>
<dbReference type="GO" id="GO:0005886">
    <property type="term" value="C:plasma membrane"/>
    <property type="evidence" value="ECO:0007669"/>
    <property type="project" value="UniProtKB-SubCell"/>
</dbReference>
<reference evidence="14 15" key="1">
    <citation type="journal article" date="2018" name="Nat. Biotechnol.">
        <title>A standardized bacterial taxonomy based on genome phylogeny substantially revises the tree of life.</title>
        <authorList>
            <person name="Parks D.H."/>
            <person name="Chuvochina M."/>
            <person name="Waite D.W."/>
            <person name="Rinke C."/>
            <person name="Skarshewski A."/>
            <person name="Chaumeil P.A."/>
            <person name="Hugenholtz P."/>
        </authorList>
    </citation>
    <scope>NUCLEOTIDE SEQUENCE [LARGE SCALE GENOMIC DNA]</scope>
    <source>
        <strain evidence="14">UBA8733</strain>
    </source>
</reference>
<dbReference type="Proteomes" id="UP000259610">
    <property type="component" value="Unassembled WGS sequence"/>
</dbReference>
<feature type="transmembrane region" description="Helical" evidence="10">
    <location>
        <begin position="326"/>
        <end position="345"/>
    </location>
</feature>
<evidence type="ECO:0000256" key="12">
    <source>
        <dbReference type="RuleBase" id="RU003484"/>
    </source>
</evidence>
<dbReference type="InterPro" id="IPR023201">
    <property type="entry name" value="SecY_dom_sf"/>
</dbReference>
<dbReference type="GO" id="GO:0043952">
    <property type="term" value="P:protein transport by the Sec complex"/>
    <property type="evidence" value="ECO:0007669"/>
    <property type="project" value="UniProtKB-UniRule"/>
</dbReference>
<keyword evidence="6 10" id="KW-1133">Transmembrane helix</keyword>
<comment type="similarity">
    <text evidence="2 10 13">Belongs to the SecY/SEC61-alpha family.</text>
</comment>
<feature type="transmembrane region" description="Helical" evidence="10">
    <location>
        <begin position="186"/>
        <end position="208"/>
    </location>
</feature>
<protein>
    <recommendedName>
        <fullName evidence="9 10">Protein translocase subunit SecY</fullName>
    </recommendedName>
</protein>
<dbReference type="AlphaFoldDB" id="A0A3B9GSW5"/>
<dbReference type="PROSITE" id="PS00756">
    <property type="entry name" value="SECY_2"/>
    <property type="match status" value="1"/>
</dbReference>
<comment type="caution">
    <text evidence="10">Lacks conserved residue(s) required for the propagation of feature annotation.</text>
</comment>
<dbReference type="PANTHER" id="PTHR10906">
    <property type="entry name" value="SECY/SEC61-ALPHA FAMILY MEMBER"/>
    <property type="match status" value="1"/>
</dbReference>
<feature type="transmembrane region" description="Helical" evidence="10">
    <location>
        <begin position="27"/>
        <end position="45"/>
    </location>
</feature>
<accession>A0A3B9GSW5</accession>
<evidence type="ECO:0000256" key="2">
    <source>
        <dbReference type="ARBA" id="ARBA00005751"/>
    </source>
</evidence>
<dbReference type="GO" id="GO:0065002">
    <property type="term" value="P:intracellular protein transmembrane transport"/>
    <property type="evidence" value="ECO:0007669"/>
    <property type="project" value="UniProtKB-UniRule"/>
</dbReference>
<evidence type="ECO:0000256" key="3">
    <source>
        <dbReference type="ARBA" id="ARBA00022448"/>
    </source>
</evidence>
<evidence type="ECO:0000256" key="6">
    <source>
        <dbReference type="ARBA" id="ARBA00022989"/>
    </source>
</evidence>
<dbReference type="PIRSF" id="PIRSF004557">
    <property type="entry name" value="SecY"/>
    <property type="match status" value="1"/>
</dbReference>
<dbReference type="SUPFAM" id="SSF103491">
    <property type="entry name" value="Preprotein translocase SecY subunit"/>
    <property type="match status" value="1"/>
</dbReference>
<dbReference type="PROSITE" id="PS00755">
    <property type="entry name" value="SECY_1"/>
    <property type="match status" value="1"/>
</dbReference>
<evidence type="ECO:0000313" key="15">
    <source>
        <dbReference type="Proteomes" id="UP000259610"/>
    </source>
</evidence>
<feature type="transmembrane region" description="Helical" evidence="10">
    <location>
        <begin position="155"/>
        <end position="174"/>
    </location>
</feature>
<name>A0A3B9GSW5_9PROT</name>
<evidence type="ECO:0000256" key="11">
    <source>
        <dbReference type="RuleBase" id="RU000537"/>
    </source>
</evidence>
<dbReference type="InterPro" id="IPR030659">
    <property type="entry name" value="SecY_CS"/>
</dbReference>
<evidence type="ECO:0000256" key="5">
    <source>
        <dbReference type="ARBA" id="ARBA00022927"/>
    </source>
</evidence>
<evidence type="ECO:0000256" key="1">
    <source>
        <dbReference type="ARBA" id="ARBA00004141"/>
    </source>
</evidence>
<proteinExistence type="inferred from homology"/>
<keyword evidence="7 10" id="KW-0811">Translocation</keyword>
<evidence type="ECO:0000256" key="7">
    <source>
        <dbReference type="ARBA" id="ARBA00023010"/>
    </source>
</evidence>
<gene>
    <name evidence="10" type="primary">secY</name>
    <name evidence="14" type="ORF">DCG58_00165</name>
</gene>
<evidence type="ECO:0000256" key="13">
    <source>
        <dbReference type="RuleBase" id="RU004349"/>
    </source>
</evidence>
<dbReference type="PRINTS" id="PR00303">
    <property type="entry name" value="SECYTRNLCASE"/>
</dbReference>
<keyword evidence="5 10" id="KW-0653">Protein transport</keyword>
<keyword evidence="4 10" id="KW-0812">Transmembrane</keyword>
<evidence type="ECO:0000256" key="4">
    <source>
        <dbReference type="ARBA" id="ARBA00022692"/>
    </source>
</evidence>
<feature type="transmembrane region" description="Helical" evidence="10">
    <location>
        <begin position="377"/>
        <end position="399"/>
    </location>
</feature>
<sequence>MANAAEQMARNVNLGTFAKAKDLQNRILFTLGMLLLYRLGTFVPIPGLDPVAYASIFESQSGGLLGNMNMFAGGAVERMGIFALNVMPYITASIIIQMMTQASPTLEKLKKEGEAGRKQINQYTRYLTLAFALVQSFAISSGLSHVRIDGIAGPFFILTGVVTLTGGTMLLMWMGEQITARGIGNGVSLIIFAGIVAELPKAIVNLISQARATSVNVVFVIAIAAMVIALVVFIVFMERSQRRLLIQYPKRQQAHGAAQGQKSFLPLKINTAGVIPPIFASALLMLPLTVVGFMGGNAAGAAADTDVNGVLSWLAANFSAGTWTHIISYSVLVIFFTFFYTSIMFNPEETADNLRKYGGFIPGIRPGSNTAAYFDYVLTRLTVIGALYLTFVCVLPELLRRYFPEIPFYIGGTSLLIVVSVTMDTVTQIQSHLIAHQYEGMIKKSKLGGRKK</sequence>
<dbReference type="NCBIfam" id="TIGR00967">
    <property type="entry name" value="3a0501s007"/>
    <property type="match status" value="1"/>
</dbReference>
<organism evidence="14 15">
    <name type="scientific">Hyphomonas adhaerens</name>
    <dbReference type="NCBI Taxonomy" id="81029"/>
    <lineage>
        <taxon>Bacteria</taxon>
        <taxon>Pseudomonadati</taxon>
        <taxon>Pseudomonadota</taxon>
        <taxon>Alphaproteobacteria</taxon>
        <taxon>Hyphomonadales</taxon>
        <taxon>Hyphomonadaceae</taxon>
        <taxon>Hyphomonas</taxon>
    </lineage>
</organism>
<comment type="subcellular location">
    <subcellularLocation>
        <location evidence="10">Cell membrane</location>
        <topology evidence="10">Multi-pass membrane protein</topology>
    </subcellularLocation>
    <subcellularLocation>
        <location evidence="1 12">Membrane</location>
        <topology evidence="1 12">Multi-pass membrane protein</topology>
    </subcellularLocation>
</comment>
<comment type="function">
    <text evidence="10 11">The central subunit of the protein translocation channel SecYEG. Consists of two halves formed by TMs 1-5 and 6-10. These two domains form a lateral gate at the front which open onto the bilayer between TMs 2 and 7, and are clamped together by SecE at the back. The channel is closed by both a pore ring composed of hydrophobic SecY resides and a short helix (helix 2A) on the extracellular side of the membrane which forms a plug. The plug probably moves laterally to allow the channel to open. The ring and the pore may move independently.</text>
</comment>
<dbReference type="EMBL" id="DMAN01000002">
    <property type="protein sequence ID" value="HAE25550.1"/>
    <property type="molecule type" value="Genomic_DNA"/>
</dbReference>
<feature type="transmembrane region" description="Helical" evidence="10">
    <location>
        <begin position="214"/>
        <end position="236"/>
    </location>
</feature>
<feature type="transmembrane region" description="Helical" evidence="10">
    <location>
        <begin position="406"/>
        <end position="423"/>
    </location>
</feature>
<dbReference type="InterPro" id="IPR026593">
    <property type="entry name" value="SecY"/>
</dbReference>
<keyword evidence="8 10" id="KW-0472">Membrane</keyword>
<comment type="caution">
    <text evidence="14">The sequence shown here is derived from an EMBL/GenBank/DDBJ whole genome shotgun (WGS) entry which is preliminary data.</text>
</comment>
<dbReference type="GO" id="GO:0006605">
    <property type="term" value="P:protein targeting"/>
    <property type="evidence" value="ECO:0007669"/>
    <property type="project" value="UniProtKB-UniRule"/>
</dbReference>
<keyword evidence="3 10" id="KW-0813">Transport</keyword>
<keyword evidence="10" id="KW-1003">Cell membrane</keyword>
<dbReference type="HAMAP" id="MF_01465">
    <property type="entry name" value="SecY"/>
    <property type="match status" value="1"/>
</dbReference>
<dbReference type="RefSeq" id="WP_272986181.1">
    <property type="nucleotide sequence ID" value="NZ_CAJQMV010000136.1"/>
</dbReference>